<accession>A0AAW1A0A4</accession>
<organism evidence="7 8">
    <name type="scientific">Tetragonisca angustula</name>
    <dbReference type="NCBI Taxonomy" id="166442"/>
    <lineage>
        <taxon>Eukaryota</taxon>
        <taxon>Metazoa</taxon>
        <taxon>Ecdysozoa</taxon>
        <taxon>Arthropoda</taxon>
        <taxon>Hexapoda</taxon>
        <taxon>Insecta</taxon>
        <taxon>Pterygota</taxon>
        <taxon>Neoptera</taxon>
        <taxon>Endopterygota</taxon>
        <taxon>Hymenoptera</taxon>
        <taxon>Apocrita</taxon>
        <taxon>Aculeata</taxon>
        <taxon>Apoidea</taxon>
        <taxon>Anthophila</taxon>
        <taxon>Apidae</taxon>
        <taxon>Tetragonisca</taxon>
    </lineage>
</organism>
<evidence type="ECO:0000256" key="1">
    <source>
        <dbReference type="ARBA" id="ARBA00004225"/>
    </source>
</evidence>
<feature type="transmembrane region" description="Helical" evidence="6">
    <location>
        <begin position="119"/>
        <end position="141"/>
    </location>
</feature>
<name>A0AAW1A0A4_9HYME</name>
<dbReference type="GO" id="GO:0032981">
    <property type="term" value="P:mitochondrial respiratory chain complex I assembly"/>
    <property type="evidence" value="ECO:0007669"/>
    <property type="project" value="TreeGrafter"/>
</dbReference>
<evidence type="ECO:0000313" key="7">
    <source>
        <dbReference type="EMBL" id="KAK9303457.1"/>
    </source>
</evidence>
<feature type="transmembrane region" description="Helical" evidence="6">
    <location>
        <begin position="162"/>
        <end position="181"/>
    </location>
</feature>
<dbReference type="PANTHER" id="PTHR16296">
    <property type="entry name" value="UNCHARACTERIZED HYPOTHALAMUS PROTEIN HT007"/>
    <property type="match status" value="1"/>
</dbReference>
<comment type="subcellular location">
    <subcellularLocation>
        <location evidence="1">Mitochondrion membrane</location>
        <topology evidence="1">Multi-pass membrane protein</topology>
    </subcellularLocation>
</comment>
<keyword evidence="3 6" id="KW-1133">Transmembrane helix</keyword>
<dbReference type="AlphaFoldDB" id="A0AAW1A0A4"/>
<reference evidence="7 8" key="1">
    <citation type="submission" date="2024-05" db="EMBL/GenBank/DDBJ databases">
        <title>The nuclear and mitochondrial genome assemblies of Tetragonisca angustula (Apidae: Meliponini), a tiny yet remarkable pollinator in the Neotropics.</title>
        <authorList>
            <person name="Ferrari R."/>
            <person name="Ricardo P.C."/>
            <person name="Dias F.C."/>
            <person name="Araujo N.S."/>
            <person name="Soares D.O."/>
            <person name="Zhou Q.-S."/>
            <person name="Zhu C.-D."/>
            <person name="Coutinho L."/>
            <person name="Airas M.C."/>
            <person name="Batista T.M."/>
        </authorList>
    </citation>
    <scope>NUCLEOTIDE SEQUENCE [LARGE SCALE GENOMIC DNA]</scope>
    <source>
        <strain evidence="7">ASF017062</strain>
        <tissue evidence="7">Abdomen</tissue>
    </source>
</reference>
<evidence type="ECO:0000256" key="3">
    <source>
        <dbReference type="ARBA" id="ARBA00022989"/>
    </source>
</evidence>
<dbReference type="EMBL" id="JAWNGG020000078">
    <property type="protein sequence ID" value="KAK9303457.1"/>
    <property type="molecule type" value="Genomic_DNA"/>
</dbReference>
<feature type="transmembrane region" description="Helical" evidence="6">
    <location>
        <begin position="37"/>
        <end position="57"/>
    </location>
</feature>
<sequence length="216" mass="24787">MIRFKQDYFESDGDILECRKKLITDWEPKREVWTLKYGAALTAGIAAINGIVINSIFRRKLKLRYNGLKFSMAFLSTGSAILAYVSHETYVTEQIVLFHHKCLPCLELKAIAIQEANSLLYSLITTPAVNLAIAGTIGYRIPHIYELKEVWKLFWSVIRPEGRTLLILFLCNMFVAGIVTYSEYTSMEKVTDIVFKIQNYLENEKAKNGLEIQSFQ</sequence>
<evidence type="ECO:0000313" key="8">
    <source>
        <dbReference type="Proteomes" id="UP001432146"/>
    </source>
</evidence>
<dbReference type="GO" id="GO:0031966">
    <property type="term" value="C:mitochondrial membrane"/>
    <property type="evidence" value="ECO:0007669"/>
    <property type="project" value="UniProtKB-SubCell"/>
</dbReference>
<evidence type="ECO:0000256" key="4">
    <source>
        <dbReference type="ARBA" id="ARBA00023128"/>
    </source>
</evidence>
<keyword evidence="2 6" id="KW-0812">Transmembrane</keyword>
<dbReference type="Proteomes" id="UP001432146">
    <property type="component" value="Unassembled WGS sequence"/>
</dbReference>
<dbReference type="PANTHER" id="PTHR16296:SF2">
    <property type="entry name" value="TRANSMEMBRANE PROTEIN 126A"/>
    <property type="match status" value="1"/>
</dbReference>
<keyword evidence="8" id="KW-1185">Reference proteome</keyword>
<keyword evidence="5 6" id="KW-0472">Membrane</keyword>
<evidence type="ECO:0000256" key="2">
    <source>
        <dbReference type="ARBA" id="ARBA00022692"/>
    </source>
</evidence>
<keyword evidence="4" id="KW-0496">Mitochondrion</keyword>
<dbReference type="Pfam" id="PF07114">
    <property type="entry name" value="TMEM126"/>
    <property type="match status" value="1"/>
</dbReference>
<evidence type="ECO:0000256" key="5">
    <source>
        <dbReference type="ARBA" id="ARBA00023136"/>
    </source>
</evidence>
<comment type="caution">
    <text evidence="7">The sequence shown here is derived from an EMBL/GenBank/DDBJ whole genome shotgun (WGS) entry which is preliminary data.</text>
</comment>
<dbReference type="InterPro" id="IPR009801">
    <property type="entry name" value="TMEM126"/>
</dbReference>
<proteinExistence type="predicted"/>
<protein>
    <submittedName>
        <fullName evidence="7">Uncharacterized protein</fullName>
    </submittedName>
</protein>
<evidence type="ECO:0000256" key="6">
    <source>
        <dbReference type="SAM" id="Phobius"/>
    </source>
</evidence>
<gene>
    <name evidence="7" type="ORF">QLX08_004862</name>
</gene>